<reference evidence="1 2" key="1">
    <citation type="submission" date="2019-02" db="EMBL/GenBank/DDBJ databases">
        <title>Investigation of anaerobic lignin degradation for improved lignocellulosic biofuels.</title>
        <authorList>
            <person name="Deangelis K."/>
        </authorList>
    </citation>
    <scope>NUCLEOTIDE SEQUENCE [LARGE SCALE GENOMIC DNA]</scope>
    <source>
        <strain evidence="1 2">159R</strain>
    </source>
</reference>
<name>A0A4R1NA26_9GAMM</name>
<organism evidence="1 2">
    <name type="scientific">Sodalis ligni</name>
    <dbReference type="NCBI Taxonomy" id="2697027"/>
    <lineage>
        <taxon>Bacteria</taxon>
        <taxon>Pseudomonadati</taxon>
        <taxon>Pseudomonadota</taxon>
        <taxon>Gammaproteobacteria</taxon>
        <taxon>Enterobacterales</taxon>
        <taxon>Bruguierivoracaceae</taxon>
        <taxon>Sodalis</taxon>
    </lineage>
</organism>
<dbReference type="AlphaFoldDB" id="A0A4R1NA26"/>
<gene>
    <name evidence="1" type="ORF">EZJ58_2252</name>
</gene>
<dbReference type="EMBL" id="SJOI01000001">
    <property type="protein sequence ID" value="TCL04143.1"/>
    <property type="molecule type" value="Genomic_DNA"/>
</dbReference>
<proteinExistence type="predicted"/>
<keyword evidence="2" id="KW-1185">Reference proteome</keyword>
<comment type="caution">
    <text evidence="1">The sequence shown here is derived from an EMBL/GenBank/DDBJ whole genome shotgun (WGS) entry which is preliminary data.</text>
</comment>
<sequence>MFLFQSHHGKHHTCLVCRIQKPVVAHCLFPGRRQYVPYSVNVYNEGVALHMKPGEG</sequence>
<evidence type="ECO:0000313" key="1">
    <source>
        <dbReference type="EMBL" id="TCL04143.1"/>
    </source>
</evidence>
<evidence type="ECO:0000313" key="2">
    <source>
        <dbReference type="Proteomes" id="UP000294555"/>
    </source>
</evidence>
<protein>
    <submittedName>
        <fullName evidence="1">Uncharacterized protein</fullName>
    </submittedName>
</protein>
<accession>A0A4R1NA26</accession>
<dbReference type="Proteomes" id="UP000294555">
    <property type="component" value="Unassembled WGS sequence"/>
</dbReference>